<dbReference type="Gene3D" id="1.10.287.1100">
    <property type="entry name" value="Sporulation inhibitor A"/>
    <property type="match status" value="1"/>
</dbReference>
<dbReference type="InterPro" id="IPR015064">
    <property type="entry name" value="Sda"/>
</dbReference>
<dbReference type="Proteomes" id="UP000247978">
    <property type="component" value="Unassembled WGS sequence"/>
</dbReference>
<dbReference type="AlphaFoldDB" id="A0A2V3VNC4"/>
<proteinExistence type="predicted"/>
<evidence type="ECO:0000313" key="1">
    <source>
        <dbReference type="EMBL" id="PXW83353.1"/>
    </source>
</evidence>
<dbReference type="SUPFAM" id="SSF100985">
    <property type="entry name" value="Sporulation inhibitor Sda"/>
    <property type="match status" value="1"/>
</dbReference>
<comment type="caution">
    <text evidence="1">The sequence shown here is derived from an EMBL/GenBank/DDBJ whole genome shotgun (WGS) entry which is preliminary data.</text>
</comment>
<dbReference type="RefSeq" id="WP_425326638.1">
    <property type="nucleotide sequence ID" value="NZ_QJJQ01000016.1"/>
</dbReference>
<reference evidence="1 2" key="1">
    <citation type="submission" date="2018-05" db="EMBL/GenBank/DDBJ databases">
        <title>Genomic Encyclopedia of Type Strains, Phase IV (KMG-IV): sequencing the most valuable type-strain genomes for metagenomic binning, comparative biology and taxonomic classification.</title>
        <authorList>
            <person name="Goeker M."/>
        </authorList>
    </citation>
    <scope>NUCLEOTIDE SEQUENCE [LARGE SCALE GENOMIC DNA]</scope>
    <source>
        <strain evidence="1 2">DSM 28556</strain>
    </source>
</reference>
<protein>
    <submittedName>
        <fullName evidence="1">Sporulation inhibitor A</fullName>
    </submittedName>
</protein>
<name>A0A2V3VNC4_9BACI</name>
<accession>A0A2V3VNC4</accession>
<dbReference type="EMBL" id="QJJQ01000016">
    <property type="protein sequence ID" value="PXW83353.1"/>
    <property type="molecule type" value="Genomic_DNA"/>
</dbReference>
<evidence type="ECO:0000313" key="2">
    <source>
        <dbReference type="Proteomes" id="UP000247978"/>
    </source>
</evidence>
<gene>
    <name evidence="1" type="ORF">DFR56_11632</name>
</gene>
<keyword evidence="2" id="KW-1185">Reference proteome</keyword>
<dbReference type="Pfam" id="PF08970">
    <property type="entry name" value="Sda"/>
    <property type="match status" value="1"/>
</dbReference>
<sequence length="68" mass="7964">MGMDTCKKTSILYPTLTDSLLQETYEKALKLNLNVEFILLLKTEIKHRRNRKVEIQKSKSAKINNTIR</sequence>
<organism evidence="1 2">
    <name type="scientific">Pseudogracilibacillus auburnensis</name>
    <dbReference type="NCBI Taxonomy" id="1494959"/>
    <lineage>
        <taxon>Bacteria</taxon>
        <taxon>Bacillati</taxon>
        <taxon>Bacillota</taxon>
        <taxon>Bacilli</taxon>
        <taxon>Bacillales</taxon>
        <taxon>Bacillaceae</taxon>
        <taxon>Pseudogracilibacillus</taxon>
    </lineage>
</organism>
<dbReference type="InterPro" id="IPR036916">
    <property type="entry name" value="Sda_sf"/>
</dbReference>